<evidence type="ECO:0000256" key="20">
    <source>
        <dbReference type="ARBA" id="ARBA00023242"/>
    </source>
</evidence>
<evidence type="ECO:0000256" key="2">
    <source>
        <dbReference type="ARBA" id="ARBA00004240"/>
    </source>
</evidence>
<evidence type="ECO:0000256" key="18">
    <source>
        <dbReference type="ARBA" id="ARBA00023180"/>
    </source>
</evidence>
<dbReference type="GO" id="GO:0005576">
    <property type="term" value="C:extracellular region"/>
    <property type="evidence" value="ECO:0007669"/>
    <property type="project" value="UniProtKB-SubCell"/>
</dbReference>
<dbReference type="GO" id="GO:0042583">
    <property type="term" value="C:chromaffin granule"/>
    <property type="evidence" value="ECO:0007669"/>
    <property type="project" value="UniProtKB-SubCell"/>
</dbReference>
<keyword evidence="16" id="KW-0472">Membrane</keyword>
<sequence>EMKTLLLLVGLLLTWENGPWVLGDKAISDKELQEMSTEGSKYVNKEIKNALKEVKQIKTLIEQSNEERKSLLSSLEEAKKKKEVRKSQGGTGDWAGGELPLTGPHALLQLEEFLNQSSPFYFWINGDRIDSLMENDRQQSHVMDIMEDSFNRASNIMDELFQDRFFNREPFDTQFFSPFGSSHRGSLFFNPKSRFARNIMPFPLFTDLNYHDMFQPFFDMIHQAQQAMDAHLHRIPYHFPEAGVPENSNDRAVCKEIRHNSTGCLRMKDQCEKCREILSVDCSASNSSQMQLRQELYTSLQMAEKFSKLYDQLLQSYQQKMLNTSSLLKQLNEQFSWVSQLANLTQNDDRYYLQVTTVNSHGSDPSVPSGLTKVVVKLFDSYPITLIIPQEVSDPKFMETVAEEALQQYRQRSREE</sequence>
<evidence type="ECO:0000256" key="1">
    <source>
        <dbReference type="ARBA" id="ARBA00004123"/>
    </source>
</evidence>
<evidence type="ECO:0000256" key="14">
    <source>
        <dbReference type="ARBA" id="ARBA00022843"/>
    </source>
</evidence>
<dbReference type="PANTHER" id="PTHR10970">
    <property type="entry name" value="CLUSTERIN"/>
    <property type="match status" value="1"/>
</dbReference>
<keyword evidence="18" id="KW-0325">Glycoprotein</keyword>
<evidence type="ECO:0000259" key="25">
    <source>
        <dbReference type="SMART" id="SM00030"/>
    </source>
</evidence>
<evidence type="ECO:0000256" key="11">
    <source>
        <dbReference type="ARBA" id="ARBA00022525"/>
    </source>
</evidence>
<protein>
    <recommendedName>
        <fullName evidence="9 22">Clusterin</fullName>
    </recommendedName>
</protein>
<dbReference type="InterPro" id="IPR016014">
    <property type="entry name" value="Clusterin_N"/>
</dbReference>
<evidence type="ECO:0000256" key="16">
    <source>
        <dbReference type="ARBA" id="ARBA00023136"/>
    </source>
</evidence>
<feature type="signal peptide" evidence="24">
    <location>
        <begin position="1"/>
        <end position="23"/>
    </location>
</feature>
<evidence type="ECO:0000256" key="23">
    <source>
        <dbReference type="SAM" id="Coils"/>
    </source>
</evidence>
<dbReference type="GO" id="GO:0005829">
    <property type="term" value="C:cytosol"/>
    <property type="evidence" value="ECO:0007669"/>
    <property type="project" value="UniProtKB-SubCell"/>
</dbReference>
<feature type="chain" id="PRO_5034481513" description="Clusterin" evidence="24">
    <location>
        <begin position="24"/>
        <end position="416"/>
    </location>
</feature>
<proteinExistence type="inferred from homology"/>
<evidence type="ECO:0000256" key="19">
    <source>
        <dbReference type="ARBA" id="ARBA00023186"/>
    </source>
</evidence>
<keyword evidence="12 24" id="KW-0732">Signal</keyword>
<comment type="subcellular location">
    <subcellularLocation>
        <location evidence="5">Cytoplasm</location>
        <location evidence="5">Cytosol</location>
    </subcellularLocation>
    <subcellularLocation>
        <location evidence="6">Cytoplasm</location>
        <location evidence="6">Perinuclear region</location>
    </subcellularLocation>
    <subcellularLocation>
        <location evidence="3">Cytoplasmic vesicle</location>
        <location evidence="3">Secretory vesicle</location>
        <location evidence="3">Chromaffin granule</location>
    </subcellularLocation>
    <subcellularLocation>
        <location evidence="2">Endoplasmic reticulum</location>
    </subcellularLocation>
    <subcellularLocation>
        <location evidence="4">Mitochondrion membrane</location>
        <topology evidence="4">Peripheral membrane protein</topology>
        <orientation evidence="4">Cytoplasmic side</orientation>
    </subcellularLocation>
    <subcellularLocation>
        <location evidence="1">Nucleus</location>
    </subcellularLocation>
    <subcellularLocation>
        <location evidence="7">Secreted</location>
    </subcellularLocation>
</comment>
<evidence type="ECO:0000256" key="3">
    <source>
        <dbReference type="ARBA" id="ARBA00004248"/>
    </source>
</evidence>
<evidence type="ECO:0000256" key="22">
    <source>
        <dbReference type="RuleBase" id="RU000629"/>
    </source>
</evidence>
<dbReference type="AlphaFoldDB" id="A0A8D0Z5T3"/>
<dbReference type="GO" id="GO:0048471">
    <property type="term" value="C:perinuclear region of cytoplasm"/>
    <property type="evidence" value="ECO:0007669"/>
    <property type="project" value="UniProtKB-SubCell"/>
</dbReference>
<dbReference type="SMART" id="SM00035">
    <property type="entry name" value="CLa"/>
    <property type="match status" value="1"/>
</dbReference>
<evidence type="ECO:0000256" key="10">
    <source>
        <dbReference type="ARBA" id="ARBA00022490"/>
    </source>
</evidence>
<keyword evidence="19" id="KW-0143">Chaperone</keyword>
<dbReference type="GO" id="GO:0005634">
    <property type="term" value="C:nucleus"/>
    <property type="evidence" value="ECO:0007669"/>
    <property type="project" value="UniProtKB-SubCell"/>
</dbReference>
<keyword evidence="23" id="KW-0175">Coiled coil</keyword>
<dbReference type="PANTHER" id="PTHR10970:SF1">
    <property type="entry name" value="CLUSTERIN"/>
    <property type="match status" value="1"/>
</dbReference>
<evidence type="ECO:0000256" key="9">
    <source>
        <dbReference type="ARBA" id="ARBA00020334"/>
    </source>
</evidence>
<dbReference type="Pfam" id="PF01093">
    <property type="entry name" value="Clusterin"/>
    <property type="match status" value="2"/>
</dbReference>
<dbReference type="GO" id="GO:0005783">
    <property type="term" value="C:endoplasmic reticulum"/>
    <property type="evidence" value="ECO:0007669"/>
    <property type="project" value="UniProtKB-SubCell"/>
</dbReference>
<evidence type="ECO:0000256" key="4">
    <source>
        <dbReference type="ARBA" id="ARBA00004346"/>
    </source>
</evidence>
<reference evidence="27" key="1">
    <citation type="submission" date="2025-08" db="UniProtKB">
        <authorList>
            <consortium name="Ensembl"/>
        </authorList>
    </citation>
    <scope>IDENTIFICATION</scope>
</reference>
<evidence type="ECO:0000256" key="6">
    <source>
        <dbReference type="ARBA" id="ARBA00004556"/>
    </source>
</evidence>
<name>A0A8D0Z5T3_PIG</name>
<evidence type="ECO:0000256" key="17">
    <source>
        <dbReference type="ARBA" id="ARBA00023157"/>
    </source>
</evidence>
<keyword evidence="20" id="KW-0539">Nucleus</keyword>
<feature type="coiled-coil region" evidence="23">
    <location>
        <begin position="47"/>
        <end position="81"/>
    </location>
</feature>
<dbReference type="PROSITE" id="PS00493">
    <property type="entry name" value="CLUSTERIN_2"/>
    <property type="match status" value="1"/>
</dbReference>
<keyword evidence="17" id="KW-1015">Disulfide bond</keyword>
<evidence type="ECO:0000256" key="5">
    <source>
        <dbReference type="ARBA" id="ARBA00004514"/>
    </source>
</evidence>
<keyword evidence="10" id="KW-0963">Cytoplasm</keyword>
<accession>A0A8D0Z5T3</accession>
<keyword evidence="21" id="KW-0968">Cytoplasmic vesicle</keyword>
<evidence type="ECO:0000256" key="12">
    <source>
        <dbReference type="ARBA" id="ARBA00022729"/>
    </source>
</evidence>
<evidence type="ECO:0000256" key="13">
    <source>
        <dbReference type="ARBA" id="ARBA00022824"/>
    </source>
</evidence>
<evidence type="ECO:0000256" key="7">
    <source>
        <dbReference type="ARBA" id="ARBA00004613"/>
    </source>
</evidence>
<dbReference type="InterPro" id="IPR033986">
    <property type="entry name" value="Clusterin_CS"/>
</dbReference>
<evidence type="ECO:0000259" key="26">
    <source>
        <dbReference type="SMART" id="SM00035"/>
    </source>
</evidence>
<evidence type="ECO:0000256" key="21">
    <source>
        <dbReference type="ARBA" id="ARBA00023329"/>
    </source>
</evidence>
<dbReference type="SMART" id="SM00030">
    <property type="entry name" value="CLb"/>
    <property type="match status" value="1"/>
</dbReference>
<feature type="domain" description="Clusterin N-terminal" evidence="25">
    <location>
        <begin position="24"/>
        <end position="197"/>
    </location>
</feature>
<evidence type="ECO:0000256" key="24">
    <source>
        <dbReference type="SAM" id="SignalP"/>
    </source>
</evidence>
<organism evidence="27 28">
    <name type="scientific">Sus scrofa</name>
    <name type="common">Pig</name>
    <dbReference type="NCBI Taxonomy" id="9823"/>
    <lineage>
        <taxon>Eukaryota</taxon>
        <taxon>Metazoa</taxon>
        <taxon>Chordata</taxon>
        <taxon>Craniata</taxon>
        <taxon>Vertebrata</taxon>
        <taxon>Euteleostomi</taxon>
        <taxon>Mammalia</taxon>
        <taxon>Eutheria</taxon>
        <taxon>Laurasiatheria</taxon>
        <taxon>Artiodactyla</taxon>
        <taxon>Suina</taxon>
        <taxon>Suidae</taxon>
        <taxon>Sus</taxon>
    </lineage>
</organism>
<dbReference type="Ensembl" id="ENSSSCT00035027148.1">
    <property type="protein sequence ID" value="ENSSSCP00035010370.1"/>
    <property type="gene ID" value="ENSSSCG00035020862.1"/>
</dbReference>
<keyword evidence="13" id="KW-0256">Endoplasmic reticulum</keyword>
<dbReference type="GO" id="GO:0031966">
    <property type="term" value="C:mitochondrial membrane"/>
    <property type="evidence" value="ECO:0007669"/>
    <property type="project" value="UniProtKB-SubCell"/>
</dbReference>
<dbReference type="InterPro" id="IPR000753">
    <property type="entry name" value="Clusterin-like"/>
</dbReference>
<evidence type="ECO:0000313" key="27">
    <source>
        <dbReference type="Ensembl" id="ENSSSCP00035010370.1"/>
    </source>
</evidence>
<evidence type="ECO:0000256" key="15">
    <source>
        <dbReference type="ARBA" id="ARBA00023128"/>
    </source>
</evidence>
<comment type="similarity">
    <text evidence="8 22">Belongs to the clusterin family.</text>
</comment>
<dbReference type="InterPro" id="IPR016015">
    <property type="entry name" value="Clusterin_C"/>
</dbReference>
<evidence type="ECO:0000256" key="8">
    <source>
        <dbReference type="ARBA" id="ARBA00010069"/>
    </source>
</evidence>
<keyword evidence="15" id="KW-0496">Mitochondrion</keyword>
<keyword evidence="14" id="KW-0832">Ubl conjugation</keyword>
<dbReference type="Proteomes" id="UP000694720">
    <property type="component" value="Unplaced"/>
</dbReference>
<feature type="domain" description="Clusterin C-terminal" evidence="26">
    <location>
        <begin position="198"/>
        <end position="410"/>
    </location>
</feature>
<evidence type="ECO:0000313" key="28">
    <source>
        <dbReference type="Proteomes" id="UP000694720"/>
    </source>
</evidence>
<keyword evidence="11" id="KW-0964">Secreted</keyword>